<organism evidence="1 2">
    <name type="scientific">Bagarius yarrelli</name>
    <name type="common">Goonch</name>
    <name type="synonym">Bagrus yarrelli</name>
    <dbReference type="NCBI Taxonomy" id="175774"/>
    <lineage>
        <taxon>Eukaryota</taxon>
        <taxon>Metazoa</taxon>
        <taxon>Chordata</taxon>
        <taxon>Craniata</taxon>
        <taxon>Vertebrata</taxon>
        <taxon>Euteleostomi</taxon>
        <taxon>Actinopterygii</taxon>
        <taxon>Neopterygii</taxon>
        <taxon>Teleostei</taxon>
        <taxon>Ostariophysi</taxon>
        <taxon>Siluriformes</taxon>
        <taxon>Sisoridae</taxon>
        <taxon>Sisorinae</taxon>
        <taxon>Bagarius</taxon>
    </lineage>
</organism>
<evidence type="ECO:0000313" key="1">
    <source>
        <dbReference type="EMBL" id="TSL04175.1"/>
    </source>
</evidence>
<dbReference type="AlphaFoldDB" id="A0A556TWR9"/>
<sequence>MLTPGKEWKMLADLRKQLAFPIEIVTTTIRPDIVMWSTVQKRVLLIGLTIPWNGRVKPAESYKGAGRGGRESKLLAVAPEKA</sequence>
<reference evidence="1 2" key="1">
    <citation type="journal article" date="2019" name="Genome Biol. Evol.">
        <title>Whole-Genome Sequencing of the Giant Devil Catfish, Bagarius yarrelli.</title>
        <authorList>
            <person name="Jiang W."/>
            <person name="Lv Y."/>
            <person name="Cheng L."/>
            <person name="Yang K."/>
            <person name="Chao B."/>
            <person name="Wang X."/>
            <person name="Li Y."/>
            <person name="Pan X."/>
            <person name="You X."/>
            <person name="Zhang Y."/>
            <person name="Yang J."/>
            <person name="Li J."/>
            <person name="Zhang X."/>
            <person name="Liu S."/>
            <person name="Sun C."/>
            <person name="Yang J."/>
            <person name="Shi Q."/>
        </authorList>
    </citation>
    <scope>NUCLEOTIDE SEQUENCE [LARGE SCALE GENOMIC DNA]</scope>
    <source>
        <strain evidence="1">JWS20170419001</strain>
        <tissue evidence="1">Muscle</tissue>
    </source>
</reference>
<accession>A0A556TWR9</accession>
<dbReference type="OrthoDB" id="447743at2759"/>
<protein>
    <submittedName>
        <fullName evidence="1">Uncharacterized protein</fullName>
    </submittedName>
</protein>
<comment type="caution">
    <text evidence="1">The sequence shown here is derived from an EMBL/GenBank/DDBJ whole genome shotgun (WGS) entry which is preliminary data.</text>
</comment>
<dbReference type="EMBL" id="VCAZ01000025">
    <property type="protein sequence ID" value="TSL04175.1"/>
    <property type="molecule type" value="Genomic_DNA"/>
</dbReference>
<dbReference type="Proteomes" id="UP000319801">
    <property type="component" value="Unassembled WGS sequence"/>
</dbReference>
<name>A0A556TWR9_BAGYA</name>
<keyword evidence="2" id="KW-1185">Reference proteome</keyword>
<gene>
    <name evidence="1" type="ORF">Baya_3855</name>
</gene>
<evidence type="ECO:0000313" key="2">
    <source>
        <dbReference type="Proteomes" id="UP000319801"/>
    </source>
</evidence>
<proteinExistence type="predicted"/>